<proteinExistence type="predicted"/>
<evidence type="ECO:0000256" key="1">
    <source>
        <dbReference type="SAM" id="MobiDB-lite"/>
    </source>
</evidence>
<evidence type="ECO:0000256" key="2">
    <source>
        <dbReference type="SAM" id="SignalP"/>
    </source>
</evidence>
<feature type="chain" id="PRO_5041957929" description="Transmembrane protein" evidence="2">
    <location>
        <begin position="22"/>
        <end position="72"/>
    </location>
</feature>
<dbReference type="Proteomes" id="UP001229421">
    <property type="component" value="Unassembled WGS sequence"/>
</dbReference>
<feature type="region of interest" description="Disordered" evidence="1">
    <location>
        <begin position="50"/>
        <end position="72"/>
    </location>
</feature>
<protein>
    <recommendedName>
        <fullName evidence="5">Transmembrane protein</fullName>
    </recommendedName>
</protein>
<sequence length="72" mass="7950">MAFLCFALLFNNLVMVPHVVAASFFTCFPPAFTPSFLHSLLSSFDFTRKSRERKGDSEESSLLPSGKSGSSR</sequence>
<evidence type="ECO:0000313" key="3">
    <source>
        <dbReference type="EMBL" id="KAK1428009.1"/>
    </source>
</evidence>
<name>A0AAD8KRC2_TARER</name>
<organism evidence="3 4">
    <name type="scientific">Tagetes erecta</name>
    <name type="common">African marigold</name>
    <dbReference type="NCBI Taxonomy" id="13708"/>
    <lineage>
        <taxon>Eukaryota</taxon>
        <taxon>Viridiplantae</taxon>
        <taxon>Streptophyta</taxon>
        <taxon>Embryophyta</taxon>
        <taxon>Tracheophyta</taxon>
        <taxon>Spermatophyta</taxon>
        <taxon>Magnoliopsida</taxon>
        <taxon>eudicotyledons</taxon>
        <taxon>Gunneridae</taxon>
        <taxon>Pentapetalae</taxon>
        <taxon>asterids</taxon>
        <taxon>campanulids</taxon>
        <taxon>Asterales</taxon>
        <taxon>Asteraceae</taxon>
        <taxon>Asteroideae</taxon>
        <taxon>Heliantheae alliance</taxon>
        <taxon>Tageteae</taxon>
        <taxon>Tagetes</taxon>
    </lineage>
</organism>
<keyword evidence="2" id="KW-0732">Signal</keyword>
<dbReference type="EMBL" id="JAUHHV010000004">
    <property type="protein sequence ID" value="KAK1428009.1"/>
    <property type="molecule type" value="Genomic_DNA"/>
</dbReference>
<reference evidence="3" key="1">
    <citation type="journal article" date="2023" name="bioRxiv">
        <title>Improved chromosome-level genome assembly for marigold (Tagetes erecta).</title>
        <authorList>
            <person name="Jiang F."/>
            <person name="Yuan L."/>
            <person name="Wang S."/>
            <person name="Wang H."/>
            <person name="Xu D."/>
            <person name="Wang A."/>
            <person name="Fan W."/>
        </authorList>
    </citation>
    <scope>NUCLEOTIDE SEQUENCE</scope>
    <source>
        <strain evidence="3">WSJ</strain>
        <tissue evidence="3">Leaf</tissue>
    </source>
</reference>
<feature type="signal peptide" evidence="2">
    <location>
        <begin position="1"/>
        <end position="21"/>
    </location>
</feature>
<accession>A0AAD8KRC2</accession>
<comment type="caution">
    <text evidence="3">The sequence shown here is derived from an EMBL/GenBank/DDBJ whole genome shotgun (WGS) entry which is preliminary data.</text>
</comment>
<gene>
    <name evidence="3" type="ORF">QVD17_16825</name>
</gene>
<dbReference type="AlphaFoldDB" id="A0AAD8KRC2"/>
<feature type="compositionally biased region" description="Low complexity" evidence="1">
    <location>
        <begin position="60"/>
        <end position="72"/>
    </location>
</feature>
<keyword evidence="4" id="KW-1185">Reference proteome</keyword>
<evidence type="ECO:0008006" key="5">
    <source>
        <dbReference type="Google" id="ProtNLM"/>
    </source>
</evidence>
<evidence type="ECO:0000313" key="4">
    <source>
        <dbReference type="Proteomes" id="UP001229421"/>
    </source>
</evidence>